<keyword evidence="3" id="KW-0695">RNA-directed DNA polymerase</keyword>
<dbReference type="EMBL" id="BKCJ010005551">
    <property type="protein sequence ID" value="GEU67370.1"/>
    <property type="molecule type" value="Genomic_DNA"/>
</dbReference>
<dbReference type="CDD" id="cd00303">
    <property type="entry name" value="retropepsin_like"/>
    <property type="match status" value="2"/>
</dbReference>
<feature type="compositionally biased region" description="Basic and acidic residues" evidence="1">
    <location>
        <begin position="1656"/>
        <end position="1672"/>
    </location>
</feature>
<dbReference type="Gene3D" id="2.40.70.10">
    <property type="entry name" value="Acid Proteases"/>
    <property type="match status" value="3"/>
</dbReference>
<feature type="compositionally biased region" description="Basic and acidic residues" evidence="1">
    <location>
        <begin position="1559"/>
        <end position="1571"/>
    </location>
</feature>
<dbReference type="InterPro" id="IPR043502">
    <property type="entry name" value="DNA/RNA_pol_sf"/>
</dbReference>
<gene>
    <name evidence="3" type="ORF">Tci_039348</name>
</gene>
<accession>A0A6L2M1E1</accession>
<sequence>MMASYFQMNTASSLGSSSLPSNTVPNPRVDLKVITTRSGVTLAGPSIYPPPSKEVDREPGMITDHVLTESTNNVPPLVVQPSPASTSFSIISFSKMPDVTKDMVQLSTENIQPLMAKTQVPINEPVVAPKLKPTIPYPSRANKQKLCEKDDILALKFLEIFRNLHFELTMTLMNENCSTVILKKFPEKFKDPVKFLIPCDFPEFDECLALVDVGASINLMPLSIWKMISFLELTSTQMILELADRSTTRPAGIAEDVFCKTCKEYVQEFLGFSDNSKSGSPTPTSDTIISSSSTSFTPFEGSNFILEEIETFLQTLDELSNLDDDYNDTKGDILYLEKLLNEDPSPNLPPVKTEDLKQVDATMTNPSIEEPPDLELKELPSHLEYAFLEGTDKLPVIISKELKDEEKSALLKVLKSHKWAIAWKISDIKGIDPRFYTHKILMEDDFKHAIPIDPQDQENTTFTCPYGTFAYRRMPFGLCNAPGTFQRCMMAIFYDMIEKMIEVFIDDFLVFGDSFSSRLSHLDKMLQRAENLAANHLSRLENPHQDELEKNKITETFPLETLGVISFHGDLSTLWFADFANYHAENFIVKGMSSQQKNKFFKNVKHYFWDDPYLFKICADQVIRRCVHGQEAVDILTACHNRPTGGHHGANLIAKKSLILVFIGLLFTEMPMTWSQGVTLVNAMNGKAKSTNGGKFGCQSVKQSVRYEPKAATNGPKIGVLNKVLSKPSSSHVSLMLKVHPLKAKVPYVSLRRSLNVDKDGNIIMSNSYASLDDESEEEVKNVFDESTNLLNSSKTGVSLSTYTVADGSSGLRHFFRYTMLSIHYIYVMSLYPFTERYAQPCFFSCFIRQRGVICSHHGFSELTQIDTFYNGLTEQDHDSLNAAAGGNLLNKTTREALEIIENKSKVRYSRSKSNVSRVNTNSRDSVSKIDDRIDKLADQISNLVKIVNKQVIAPAFAKAVEKTCVTCGGAHAYYDCIATDGNQPSVCAETGSYNQPSTSGTLLSNIVPNLKGEMKAVTTRSGLTYKGPLIPTNSPLEKVDEQNTEETTDKEHSNCPGSTAQVQPSKLHEKATNQMEKFFQIFHDLHFDISFADALLLMAKFASTIKSLLTNKDKLFELAKVPLNENCSAMLLKKLPEKLGDQGKFLIPYDFLRMDVCHALADLKASINLMPLSIWKKLSLPELTLTRMTLELADRSITHPKGVAEDVFVKVGKFHFPTDFVVVDFKGDPRVPLILRRSFLRTGRALIDVYGEEITLTSRNPTLVSENDVSKEPIVKSSSPTLTPFGESDFFLEEIEDFLNDESIPTGIDNSLYDPERDILYLENFLNEDPFQFPPMNIKHAKFPIEEPEYSLSMGEYEVTSNNESEYDVPIKDDSSPAFTSFSNPLFEDNDDFTSSDNDSIPNEDVSIEDFKVYSNPLFDSDESDFVESLSNHDTLINSSLKFDYLKEFFGALMPTSIADEEHIRREHEEYISLMERLFTIYPCPRLMENYNTIVESLPSSPIPVEDSDSQREEIDIFTSTDELLPPSIESDNYDSEGEIYVLEKLLVDDSIPIPKNEASDFDHQDDSLFPRHPPKPPDVEFDLEPNLGEEENLRRTLNNDMRSILGSSFQNQPSTSGTLSCNIMPNPKGEMKAVTTRSGLAYEGPSIPANSPLEKVDEQNTEETTDKEHSNCLGSTAQVQPLGVPISIPEPDVLRTQSKPTIPYPFADALLLMPKFASTIKSLLANKDKLFELAKVPLNENCSAMLLKKLPEKLGDPELTPTQMTLELADMSITRPKEVAKDVFIKVGKFHFSTDFVVVDFEADPRVPLILGRSFLRIGRALIDVYGEEITLRVNDESVTFNLNQIMRYSSTYDDNSMNRVNVINIACEEFVQDNTKSSNHTLVSENDVSKEPIVKSSSPTLTPFGENDFFLEEIEDFLNDESIPTRIDNSLYDPEGDILYLEILLNEDPFQFPFKQTKSAIEEPEYSLSMGYEHLSTTLEKELDEVTKSSAKNLVPISSEYEVTYDNESEYDVPIKDDSSPAFTTFSNPLFDDNDDFMSSDNESIPDEDVSIEDFKVYSNPLFYSDESDFVKSLSNHDTLINSFPKFDYLEEFFSALMPTSIDDEERIRREHEEYISLMEMLFTINPCPRPMENSNTIVESLPSSPIPVEDSNSQREEIDIFTSTDELLPPSIKSDNYDSEGEIYVLEELLVDDSIPIPKNEASDFDHQDDPLFPRPPPKPSDVEFDLEPNLGEVILAVMTNNNELNEDECFDPRGEIDVFTNV</sequence>
<dbReference type="InterPro" id="IPR021109">
    <property type="entry name" value="Peptidase_aspartic_dom_sf"/>
</dbReference>
<evidence type="ECO:0000313" key="3">
    <source>
        <dbReference type="EMBL" id="GEU67370.1"/>
    </source>
</evidence>
<feature type="region of interest" description="Disordered" evidence="1">
    <location>
        <begin position="2201"/>
        <end position="2224"/>
    </location>
</feature>
<proteinExistence type="predicted"/>
<keyword evidence="3" id="KW-0808">Transferase</keyword>
<feature type="compositionally biased region" description="Basic and acidic residues" evidence="1">
    <location>
        <begin position="2205"/>
        <end position="2216"/>
    </location>
</feature>
<dbReference type="PANTHER" id="PTHR33067">
    <property type="entry name" value="RNA-DIRECTED DNA POLYMERASE-RELATED"/>
    <property type="match status" value="1"/>
</dbReference>
<dbReference type="Pfam" id="PF00078">
    <property type="entry name" value="RVT_1"/>
    <property type="match status" value="1"/>
</dbReference>
<feature type="compositionally biased region" description="Basic and acidic residues" evidence="1">
    <location>
        <begin position="1038"/>
        <end position="1054"/>
    </location>
</feature>
<dbReference type="Gene3D" id="3.10.10.10">
    <property type="entry name" value="HIV Type 1 Reverse Transcriptase, subunit A, domain 1"/>
    <property type="match status" value="1"/>
</dbReference>
<dbReference type="InterPro" id="IPR043128">
    <property type="entry name" value="Rev_trsase/Diguanyl_cyclase"/>
</dbReference>
<protein>
    <submittedName>
        <fullName evidence="3">Reverse transcriptase domain-containing protein</fullName>
    </submittedName>
</protein>
<feature type="domain" description="Reverse transcriptase" evidence="2">
    <location>
        <begin position="448"/>
        <end position="531"/>
    </location>
</feature>
<comment type="caution">
    <text evidence="3">The sequence shown here is derived from an EMBL/GenBank/DDBJ whole genome shotgun (WGS) entry which is preliminary data.</text>
</comment>
<dbReference type="PANTHER" id="PTHR33067:SF9">
    <property type="entry name" value="RNA-DIRECTED DNA POLYMERASE"/>
    <property type="match status" value="1"/>
</dbReference>
<dbReference type="InterPro" id="IPR000477">
    <property type="entry name" value="RT_dom"/>
</dbReference>
<dbReference type="SUPFAM" id="SSF56672">
    <property type="entry name" value="DNA/RNA polymerases"/>
    <property type="match status" value="1"/>
</dbReference>
<feature type="region of interest" description="Disordered" evidence="1">
    <location>
        <begin position="1558"/>
        <end position="1577"/>
    </location>
</feature>
<organism evidence="3">
    <name type="scientific">Tanacetum cinerariifolium</name>
    <name type="common">Dalmatian daisy</name>
    <name type="synonym">Chrysanthemum cinerariifolium</name>
    <dbReference type="NCBI Taxonomy" id="118510"/>
    <lineage>
        <taxon>Eukaryota</taxon>
        <taxon>Viridiplantae</taxon>
        <taxon>Streptophyta</taxon>
        <taxon>Embryophyta</taxon>
        <taxon>Tracheophyta</taxon>
        <taxon>Spermatophyta</taxon>
        <taxon>Magnoliopsida</taxon>
        <taxon>eudicotyledons</taxon>
        <taxon>Gunneridae</taxon>
        <taxon>Pentapetalae</taxon>
        <taxon>asterids</taxon>
        <taxon>campanulids</taxon>
        <taxon>Asterales</taxon>
        <taxon>Asteraceae</taxon>
        <taxon>Asteroideae</taxon>
        <taxon>Anthemideae</taxon>
        <taxon>Anthemidinae</taxon>
        <taxon>Tanacetum</taxon>
    </lineage>
</organism>
<dbReference type="GO" id="GO:0003964">
    <property type="term" value="F:RNA-directed DNA polymerase activity"/>
    <property type="evidence" value="ECO:0007669"/>
    <property type="project" value="UniProtKB-KW"/>
</dbReference>
<dbReference type="Gene3D" id="3.30.70.270">
    <property type="match status" value="1"/>
</dbReference>
<dbReference type="CDD" id="cd01647">
    <property type="entry name" value="RT_LTR"/>
    <property type="match status" value="1"/>
</dbReference>
<keyword evidence="3" id="KW-0548">Nucleotidyltransferase</keyword>
<feature type="region of interest" description="Disordered" evidence="1">
    <location>
        <begin position="1645"/>
        <end position="1672"/>
    </location>
</feature>
<reference evidence="3" key="1">
    <citation type="journal article" date="2019" name="Sci. Rep.">
        <title>Draft genome of Tanacetum cinerariifolium, the natural source of mosquito coil.</title>
        <authorList>
            <person name="Yamashiro T."/>
            <person name="Shiraishi A."/>
            <person name="Satake H."/>
            <person name="Nakayama K."/>
        </authorList>
    </citation>
    <scope>NUCLEOTIDE SEQUENCE</scope>
</reference>
<name>A0A6L2M1E1_TANCI</name>
<feature type="region of interest" description="Disordered" evidence="1">
    <location>
        <begin position="1033"/>
        <end position="1063"/>
    </location>
</feature>
<evidence type="ECO:0000259" key="2">
    <source>
        <dbReference type="Pfam" id="PF00078"/>
    </source>
</evidence>
<evidence type="ECO:0000256" key="1">
    <source>
        <dbReference type="SAM" id="MobiDB-lite"/>
    </source>
</evidence>